<dbReference type="PANTHER" id="PTHR10903:SF62">
    <property type="entry name" value="GTPASE IMAP FAMILY MEMBER 4-LIKE-RELATED"/>
    <property type="match status" value="1"/>
</dbReference>
<dbReference type="Gene3D" id="3.40.50.300">
    <property type="entry name" value="P-loop containing nucleotide triphosphate hydrolases"/>
    <property type="match status" value="1"/>
</dbReference>
<dbReference type="Proteomes" id="UP000472267">
    <property type="component" value="Chromosome 3"/>
</dbReference>
<proteinExistence type="inferred from homology"/>
<dbReference type="InterPro" id="IPR045058">
    <property type="entry name" value="GIMA/IAN/Toc"/>
</dbReference>
<dbReference type="Ensembl" id="ENSSFAT00005042595.1">
    <property type="protein sequence ID" value="ENSSFAP00005041086.1"/>
    <property type="gene ID" value="ENSSFAG00005020448.1"/>
</dbReference>
<dbReference type="SUPFAM" id="SSF52540">
    <property type="entry name" value="P-loop containing nucleoside triphosphate hydrolases"/>
    <property type="match status" value="1"/>
</dbReference>
<reference evidence="5" key="2">
    <citation type="submission" date="2025-08" db="UniProtKB">
        <authorList>
            <consortium name="Ensembl"/>
        </authorList>
    </citation>
    <scope>IDENTIFICATION</scope>
</reference>
<evidence type="ECO:0000313" key="6">
    <source>
        <dbReference type="Proteomes" id="UP000472267"/>
    </source>
</evidence>
<organism evidence="5 6">
    <name type="scientific">Salarias fasciatus</name>
    <name type="common">Jewelled blenny</name>
    <name type="synonym">Blennius fasciatus</name>
    <dbReference type="NCBI Taxonomy" id="181472"/>
    <lineage>
        <taxon>Eukaryota</taxon>
        <taxon>Metazoa</taxon>
        <taxon>Chordata</taxon>
        <taxon>Craniata</taxon>
        <taxon>Vertebrata</taxon>
        <taxon>Euteleostomi</taxon>
        <taxon>Actinopterygii</taxon>
        <taxon>Neopterygii</taxon>
        <taxon>Teleostei</taxon>
        <taxon>Neoteleostei</taxon>
        <taxon>Acanthomorphata</taxon>
        <taxon>Ovalentaria</taxon>
        <taxon>Blenniimorphae</taxon>
        <taxon>Blenniiformes</taxon>
        <taxon>Blennioidei</taxon>
        <taxon>Blenniidae</taxon>
        <taxon>Salariinae</taxon>
        <taxon>Salarias</taxon>
    </lineage>
</organism>
<dbReference type="InterPro" id="IPR006703">
    <property type="entry name" value="G_AIG1"/>
</dbReference>
<comment type="similarity">
    <text evidence="1">Belongs to the TRAFAC class TrmE-Era-EngA-EngB-Septin-like GTPase superfamily. AIG1/Toc34/Toc159-like paraseptin GTPase family. IAN subfamily.</text>
</comment>
<keyword evidence="3" id="KW-0342">GTP-binding</keyword>
<sequence>RTDTLDLNSTEKPWRVVLLGKTGTGKSKFGNALIGENVFNVNSSPNSGTSRCQAATEVNGEITVVDTPGFFDNCRDKVDVKPEIVKSITECSPGPHAFLIVLKVEKFTEHESQVITKIKELFSEEAFKYAVLVFTHGDQLDEDKTVKEFVDDNKDLKELSDKCGGRCHVVDNKYWNNNQPEHYRDNQFQIRQLLCTINEMVEQNGGRCYTNEMLLAVEKQIREEEERTGSRELAKKNSLNELKDGNKLDL</sequence>
<evidence type="ECO:0000256" key="3">
    <source>
        <dbReference type="ARBA" id="ARBA00023134"/>
    </source>
</evidence>
<evidence type="ECO:0000256" key="2">
    <source>
        <dbReference type="ARBA" id="ARBA00022741"/>
    </source>
</evidence>
<dbReference type="PANTHER" id="PTHR10903">
    <property type="entry name" value="GTPASE, IMAP FAMILY MEMBER-RELATED"/>
    <property type="match status" value="1"/>
</dbReference>
<feature type="domain" description="AIG1-type G" evidence="4">
    <location>
        <begin position="11"/>
        <end position="218"/>
    </location>
</feature>
<dbReference type="AlphaFoldDB" id="A0A672IH67"/>
<dbReference type="Pfam" id="PF04548">
    <property type="entry name" value="AIG1"/>
    <property type="match status" value="1"/>
</dbReference>
<name>A0A672IH67_SALFA</name>
<reference evidence="5" key="3">
    <citation type="submission" date="2025-09" db="UniProtKB">
        <authorList>
            <consortium name="Ensembl"/>
        </authorList>
    </citation>
    <scope>IDENTIFICATION</scope>
</reference>
<reference evidence="5" key="1">
    <citation type="submission" date="2019-06" db="EMBL/GenBank/DDBJ databases">
        <authorList>
            <consortium name="Wellcome Sanger Institute Data Sharing"/>
        </authorList>
    </citation>
    <scope>NUCLEOTIDE SEQUENCE [LARGE SCALE GENOMIC DNA]</scope>
</reference>
<dbReference type="FunFam" id="3.40.50.300:FF:000366">
    <property type="entry name" value="GTPase, IMAP family member 2"/>
    <property type="match status" value="1"/>
</dbReference>
<evidence type="ECO:0000313" key="5">
    <source>
        <dbReference type="Ensembl" id="ENSSFAP00005041086.1"/>
    </source>
</evidence>
<accession>A0A672IH67</accession>
<dbReference type="GO" id="GO:0005525">
    <property type="term" value="F:GTP binding"/>
    <property type="evidence" value="ECO:0007669"/>
    <property type="project" value="UniProtKB-KW"/>
</dbReference>
<evidence type="ECO:0000256" key="1">
    <source>
        <dbReference type="ARBA" id="ARBA00008535"/>
    </source>
</evidence>
<keyword evidence="6" id="KW-1185">Reference proteome</keyword>
<protein>
    <recommendedName>
        <fullName evidence="4">AIG1-type G domain-containing protein</fullName>
    </recommendedName>
</protein>
<dbReference type="PROSITE" id="PS51720">
    <property type="entry name" value="G_AIG1"/>
    <property type="match status" value="1"/>
</dbReference>
<dbReference type="InParanoid" id="A0A672IH67"/>
<evidence type="ECO:0000259" key="4">
    <source>
        <dbReference type="PROSITE" id="PS51720"/>
    </source>
</evidence>
<dbReference type="InterPro" id="IPR027417">
    <property type="entry name" value="P-loop_NTPase"/>
</dbReference>
<dbReference type="OMA" id="MVTENHG"/>
<keyword evidence="2" id="KW-0547">Nucleotide-binding</keyword>